<name>A0A2R5G5E5_NOSCO</name>
<dbReference type="AlphaFoldDB" id="A0A2R5G5E5"/>
<evidence type="ECO:0000313" key="2">
    <source>
        <dbReference type="Proteomes" id="UP000245124"/>
    </source>
</evidence>
<proteinExistence type="predicted"/>
<gene>
    <name evidence="1" type="ORF">NIES4072_69830</name>
</gene>
<organism evidence="1 2">
    <name type="scientific">Nostoc commune NIES-4072</name>
    <dbReference type="NCBI Taxonomy" id="2005467"/>
    <lineage>
        <taxon>Bacteria</taxon>
        <taxon>Bacillati</taxon>
        <taxon>Cyanobacteriota</taxon>
        <taxon>Cyanophyceae</taxon>
        <taxon>Nostocales</taxon>
        <taxon>Nostocaceae</taxon>
        <taxon>Nostoc</taxon>
    </lineage>
</organism>
<evidence type="ECO:0000313" key="1">
    <source>
        <dbReference type="EMBL" id="GBG23271.1"/>
    </source>
</evidence>
<protein>
    <submittedName>
        <fullName evidence="1">Uncharacterized protein</fullName>
    </submittedName>
</protein>
<dbReference type="Proteomes" id="UP000245124">
    <property type="component" value="Unassembled WGS sequence"/>
</dbReference>
<accession>A0A2R5G5E5</accession>
<sequence>MGLLKYKPKTMAIIGQIIKHININSVEKQH</sequence>
<keyword evidence="2" id="KW-1185">Reference proteome</keyword>
<dbReference type="EMBL" id="BDUD01000002">
    <property type="protein sequence ID" value="GBG23271.1"/>
    <property type="molecule type" value="Genomic_DNA"/>
</dbReference>
<reference evidence="1 2" key="1">
    <citation type="submission" date="2017-06" db="EMBL/GenBank/DDBJ databases">
        <title>Genome sequencing of cyanobaciteial culture collection at National Institute for Environmental Studies (NIES).</title>
        <authorList>
            <person name="Hirose Y."/>
            <person name="Shimura Y."/>
            <person name="Fujisawa T."/>
            <person name="Nakamura Y."/>
            <person name="Kawachi M."/>
        </authorList>
    </citation>
    <scope>NUCLEOTIDE SEQUENCE [LARGE SCALE GENOMIC DNA]</scope>
    <source>
        <strain evidence="1 2">NIES-4072</strain>
    </source>
</reference>
<comment type="caution">
    <text evidence="1">The sequence shown here is derived from an EMBL/GenBank/DDBJ whole genome shotgun (WGS) entry which is preliminary data.</text>
</comment>